<sequence>MDSQTSYMGQSWALIIAPIGAVIAALVGVLVGGMVTRRAHRQERSQQEQSDACDQFDSASAKIVVELAALSGHHSAPGSQGVEPAIDWSAWQAALAKVNKGVAKTIVAQAHTVDEQIWRAHCEIQAGLTSWDDWFVLRERIELRRLEFINAVRQTVGLEALDSLSGRPPMHDPIWNLGRNEAADTGPQQLSPAPREEAPAQEASTKPPALCEGHNEERQPSGRQP</sequence>
<keyword evidence="4" id="KW-1185">Reference proteome</keyword>
<accession>A0ABP4QYP1</accession>
<keyword evidence="2" id="KW-0472">Membrane</keyword>
<keyword evidence="2" id="KW-1133">Transmembrane helix</keyword>
<name>A0ABP4QYP1_9ACTN</name>
<evidence type="ECO:0008006" key="5">
    <source>
        <dbReference type="Google" id="ProtNLM"/>
    </source>
</evidence>
<feature type="region of interest" description="Disordered" evidence="1">
    <location>
        <begin position="172"/>
        <end position="225"/>
    </location>
</feature>
<feature type="transmembrane region" description="Helical" evidence="2">
    <location>
        <begin position="12"/>
        <end position="35"/>
    </location>
</feature>
<protein>
    <recommendedName>
        <fullName evidence="5">DUF4760 domain-containing protein</fullName>
    </recommendedName>
</protein>
<reference evidence="4" key="1">
    <citation type="journal article" date="2019" name="Int. J. Syst. Evol. Microbiol.">
        <title>The Global Catalogue of Microorganisms (GCM) 10K type strain sequencing project: providing services to taxonomists for standard genome sequencing and annotation.</title>
        <authorList>
            <consortium name="The Broad Institute Genomics Platform"/>
            <consortium name="The Broad Institute Genome Sequencing Center for Infectious Disease"/>
            <person name="Wu L."/>
            <person name="Ma J."/>
        </authorList>
    </citation>
    <scope>NUCLEOTIDE SEQUENCE [LARGE SCALE GENOMIC DNA]</scope>
    <source>
        <strain evidence="4">JCM 13929</strain>
    </source>
</reference>
<keyword evidence="2" id="KW-0812">Transmembrane</keyword>
<comment type="caution">
    <text evidence="3">The sequence shown here is derived from an EMBL/GenBank/DDBJ whole genome shotgun (WGS) entry which is preliminary data.</text>
</comment>
<organism evidence="3 4">
    <name type="scientific">Nonomuraea maheshkhaliensis</name>
    <dbReference type="NCBI Taxonomy" id="419590"/>
    <lineage>
        <taxon>Bacteria</taxon>
        <taxon>Bacillati</taxon>
        <taxon>Actinomycetota</taxon>
        <taxon>Actinomycetes</taxon>
        <taxon>Streptosporangiales</taxon>
        <taxon>Streptosporangiaceae</taxon>
        <taxon>Nonomuraea</taxon>
    </lineage>
</organism>
<dbReference type="EMBL" id="BAAAMU010000015">
    <property type="protein sequence ID" value="GAA1628369.1"/>
    <property type="molecule type" value="Genomic_DNA"/>
</dbReference>
<gene>
    <name evidence="3" type="ORF">GCM10009733_026390</name>
</gene>
<dbReference type="Proteomes" id="UP001500064">
    <property type="component" value="Unassembled WGS sequence"/>
</dbReference>
<evidence type="ECO:0000256" key="2">
    <source>
        <dbReference type="SAM" id="Phobius"/>
    </source>
</evidence>
<feature type="compositionally biased region" description="Basic and acidic residues" evidence="1">
    <location>
        <begin position="213"/>
        <end position="225"/>
    </location>
</feature>
<proteinExistence type="predicted"/>
<evidence type="ECO:0000313" key="4">
    <source>
        <dbReference type="Proteomes" id="UP001500064"/>
    </source>
</evidence>
<evidence type="ECO:0000256" key="1">
    <source>
        <dbReference type="SAM" id="MobiDB-lite"/>
    </source>
</evidence>
<evidence type="ECO:0000313" key="3">
    <source>
        <dbReference type="EMBL" id="GAA1628369.1"/>
    </source>
</evidence>